<accession>A0A6B2M4B0</accession>
<dbReference type="Proteomes" id="UP000478417">
    <property type="component" value="Unassembled WGS sequence"/>
</dbReference>
<evidence type="ECO:0000313" key="4">
    <source>
        <dbReference type="Proteomes" id="UP000478417"/>
    </source>
</evidence>
<keyword evidence="4" id="KW-1185">Reference proteome</keyword>
<evidence type="ECO:0000313" key="3">
    <source>
        <dbReference type="EMBL" id="NDV62480.1"/>
    </source>
</evidence>
<dbReference type="EMBL" id="JAAGNX010000002">
    <property type="protein sequence ID" value="NDV62480.1"/>
    <property type="molecule type" value="Genomic_DNA"/>
</dbReference>
<dbReference type="RefSeq" id="WP_163964401.1">
    <property type="nucleotide sequence ID" value="NZ_JAAGNX010000002.1"/>
</dbReference>
<evidence type="ECO:0000256" key="1">
    <source>
        <dbReference type="SAM" id="Coils"/>
    </source>
</evidence>
<gene>
    <name evidence="3" type="ORF">G0Q06_08465</name>
</gene>
<keyword evidence="2" id="KW-0472">Membrane</keyword>
<comment type="caution">
    <text evidence="3">The sequence shown here is derived from an EMBL/GenBank/DDBJ whole genome shotgun (WGS) entry which is preliminary data.</text>
</comment>
<dbReference type="AlphaFoldDB" id="A0A6B2M4B0"/>
<reference evidence="3 4" key="1">
    <citation type="submission" date="2020-02" db="EMBL/GenBank/DDBJ databases">
        <title>Albibacoteraceae fam. nov., the first described family within the subdivision 4 Verrucomicrobia.</title>
        <authorList>
            <person name="Xi F."/>
        </authorList>
    </citation>
    <scope>NUCLEOTIDE SEQUENCE [LARGE SCALE GENOMIC DNA]</scope>
    <source>
        <strain evidence="3 4">CK1056</strain>
    </source>
</reference>
<proteinExistence type="predicted"/>
<keyword evidence="1" id="KW-0175">Coiled coil</keyword>
<organism evidence="3 4">
    <name type="scientific">Oceanipulchritudo coccoides</name>
    <dbReference type="NCBI Taxonomy" id="2706888"/>
    <lineage>
        <taxon>Bacteria</taxon>
        <taxon>Pseudomonadati</taxon>
        <taxon>Verrucomicrobiota</taxon>
        <taxon>Opitutia</taxon>
        <taxon>Puniceicoccales</taxon>
        <taxon>Oceanipulchritudinaceae</taxon>
        <taxon>Oceanipulchritudo</taxon>
    </lineage>
</organism>
<keyword evidence="2" id="KW-0812">Transmembrane</keyword>
<keyword evidence="2" id="KW-1133">Transmembrane helix</keyword>
<name>A0A6B2M4B0_9BACT</name>
<feature type="transmembrane region" description="Helical" evidence="2">
    <location>
        <begin position="38"/>
        <end position="58"/>
    </location>
</feature>
<sequence>MQDRRPRETRFESGNPEARLALLREQAPTLGTNRKLRAYAILGSLLMVLTVAAFYFAIQIYKAAAEDESNENLIEVDQAPEITETETQKAVARIEAEEAALEEELKQQLEELKTVDLLGND</sequence>
<feature type="coiled-coil region" evidence="1">
    <location>
        <begin position="84"/>
        <end position="118"/>
    </location>
</feature>
<protein>
    <submittedName>
        <fullName evidence="3">Uncharacterized protein</fullName>
    </submittedName>
</protein>
<evidence type="ECO:0000256" key="2">
    <source>
        <dbReference type="SAM" id="Phobius"/>
    </source>
</evidence>